<gene>
    <name evidence="1" type="ORF">PKNA1_C2_0903400</name>
</gene>
<name>A0A1A7VDX5_PLAKH</name>
<evidence type="ECO:0000313" key="2">
    <source>
        <dbReference type="Proteomes" id="UP000182128"/>
    </source>
</evidence>
<accession>A0A1A7VDX5</accession>
<dbReference type="Proteomes" id="UP000182128">
    <property type="component" value="Unassembled WGS sequence"/>
</dbReference>
<proteinExistence type="predicted"/>
<protein>
    <submittedName>
        <fullName evidence="1">Uncharacterized protein</fullName>
    </submittedName>
</protein>
<sequence length="315" mass="36822">MNWKKVMSLAGGAAAVVALTYMLMKDDDSHDEKDDENEEKKKKDGKLNKDTNRIIKGESMTREDLLQLLNEMLKLQTDMKNIVKDLIVVSKNNSYDFMTVYNVAKTYNTVDPLGKYQIEMPEFDKVVENYHFDPEVKEAVSKLMSSQENYYANMSETATLSVDKIIEIHHFMLNELYKIDPEFKKIPNKHELDPKLIALVIQSIVSAKVEEEFNLTSEDVEASIANQQYALTSVRKKISCVLPHIPMYMQMYTYTLFELPRSVLYRCSHFFFFFFFLPPPLQNMEFARVNIQMQTIMNKFMGDHFKFMCDKEGVY</sequence>
<organism evidence="1 2">
    <name type="scientific">Plasmodium knowlesi (strain H)</name>
    <dbReference type="NCBI Taxonomy" id="5851"/>
    <lineage>
        <taxon>Eukaryota</taxon>
        <taxon>Sar</taxon>
        <taxon>Alveolata</taxon>
        <taxon>Apicomplexa</taxon>
        <taxon>Aconoidasida</taxon>
        <taxon>Haemosporida</taxon>
        <taxon>Plasmodiidae</taxon>
        <taxon>Plasmodium</taxon>
        <taxon>Plasmodium (Plasmodium)</taxon>
    </lineage>
</organism>
<evidence type="ECO:0000313" key="1">
    <source>
        <dbReference type="EMBL" id="SBO19946.1"/>
    </source>
</evidence>
<reference evidence="2" key="1">
    <citation type="submission" date="2016-05" db="EMBL/GenBank/DDBJ databases">
        <authorList>
            <person name="Sharaf H."/>
        </authorList>
    </citation>
    <scope>NUCLEOTIDE SEQUENCE [LARGE SCALE GENOMIC DNA]</scope>
    <source>
        <strain evidence="2">H</strain>
    </source>
</reference>
<dbReference type="EMBL" id="CWHQ02000002">
    <property type="protein sequence ID" value="SBO19946.1"/>
    <property type="molecule type" value="Genomic_DNA"/>
</dbReference>
<dbReference type="AlphaFoldDB" id="A0A1A7VDX5"/>